<dbReference type="AlphaFoldDB" id="A0A830BQ82"/>
<evidence type="ECO:0000256" key="1">
    <source>
        <dbReference type="SAM" id="MobiDB-lite"/>
    </source>
</evidence>
<keyword evidence="3" id="KW-1185">Reference proteome</keyword>
<protein>
    <submittedName>
        <fullName evidence="2">Uncharacterized protein</fullName>
    </submittedName>
</protein>
<feature type="compositionally biased region" description="Low complexity" evidence="1">
    <location>
        <begin position="37"/>
        <end position="48"/>
    </location>
</feature>
<gene>
    <name evidence="2" type="ORF">PHJA_000812200</name>
</gene>
<dbReference type="OrthoDB" id="542365at2759"/>
<feature type="region of interest" description="Disordered" evidence="1">
    <location>
        <begin position="1"/>
        <end position="68"/>
    </location>
</feature>
<evidence type="ECO:0000313" key="3">
    <source>
        <dbReference type="Proteomes" id="UP000653305"/>
    </source>
</evidence>
<sequence length="585" mass="63839">MPKKLPELPKPGPEIQTAKRQPLLSPSTAAMPPSGGSHRLPSSQSLQPPASPRPWPSSKVRRCSRRRKKIQTHVEEPKFLVRAFSELLSGLTIDDVFFHKYVAYVSQVAILSHRRNSIPFSLSFSSKNLIQVLIVAVWYRSDDDQGLKRCGGGYVLSSPHHTISELQSCGDSSEEERTVLPRHKRVVVTGNNLTTSVLVGLQDAVKKFVGLCGWHWLAVYTGKGEGTTLYFTALGFRLLREKCGYTRAAFTLRDGTGYRRISRIVPSAAAFGSGGSMVAALSGGRHGSLFFTATDSGGEGRLRLERLRPDFPAINGAVTMRNCGESSCLVRPLRGVYACLLYTSRCEFDQMVTSYMRLSLNPHASAEFSRYLRNIGIGFSELVRSYQTKLGYKGRFEDLEEEQKLEVYASIIEASGRLSVLSKDEGDIIKAKGRMKLLKYGSTALRIIDVGQIIWETFSSDHPITTATIEALVLAANIGGAAIGKVVGVAVATHLTGQAATTLFITAVGVATGSVGGFILKRDDVDALSTIAMKLTRQPNWDWYLANPKCSVSPTERLIIPSSTVQSALDGMKISHPITQVNAAL</sequence>
<dbReference type="Proteomes" id="UP000653305">
    <property type="component" value="Unassembled WGS sequence"/>
</dbReference>
<name>A0A830BQ82_9LAMI</name>
<evidence type="ECO:0000313" key="2">
    <source>
        <dbReference type="EMBL" id="GFP86684.1"/>
    </source>
</evidence>
<feature type="compositionally biased region" description="Basic residues" evidence="1">
    <location>
        <begin position="59"/>
        <end position="68"/>
    </location>
</feature>
<dbReference type="EMBL" id="BMAC01000130">
    <property type="protein sequence ID" value="GFP86684.1"/>
    <property type="molecule type" value="Genomic_DNA"/>
</dbReference>
<proteinExistence type="predicted"/>
<organism evidence="2 3">
    <name type="scientific">Phtheirospermum japonicum</name>
    <dbReference type="NCBI Taxonomy" id="374723"/>
    <lineage>
        <taxon>Eukaryota</taxon>
        <taxon>Viridiplantae</taxon>
        <taxon>Streptophyta</taxon>
        <taxon>Embryophyta</taxon>
        <taxon>Tracheophyta</taxon>
        <taxon>Spermatophyta</taxon>
        <taxon>Magnoliopsida</taxon>
        <taxon>eudicotyledons</taxon>
        <taxon>Gunneridae</taxon>
        <taxon>Pentapetalae</taxon>
        <taxon>asterids</taxon>
        <taxon>lamiids</taxon>
        <taxon>Lamiales</taxon>
        <taxon>Orobanchaceae</taxon>
        <taxon>Orobanchaceae incertae sedis</taxon>
        <taxon>Phtheirospermum</taxon>
    </lineage>
</organism>
<reference evidence="2" key="1">
    <citation type="submission" date="2020-07" db="EMBL/GenBank/DDBJ databases">
        <title>Ethylene signaling mediates host invasion by parasitic plants.</title>
        <authorList>
            <person name="Yoshida S."/>
        </authorList>
    </citation>
    <scope>NUCLEOTIDE SEQUENCE</scope>
    <source>
        <strain evidence="2">Okayama</strain>
    </source>
</reference>
<comment type="caution">
    <text evidence="2">The sequence shown here is derived from an EMBL/GenBank/DDBJ whole genome shotgun (WGS) entry which is preliminary data.</text>
</comment>
<accession>A0A830BQ82</accession>